<accession>A0ABT4K0X8</accession>
<name>A0ABT4K0X8_9GAMM</name>
<evidence type="ECO:0000256" key="2">
    <source>
        <dbReference type="SAM" id="SignalP"/>
    </source>
</evidence>
<dbReference type="EMBL" id="JAPUBN010000021">
    <property type="protein sequence ID" value="MCZ2723434.1"/>
    <property type="molecule type" value="Genomic_DNA"/>
</dbReference>
<dbReference type="PROSITE" id="PS51257">
    <property type="entry name" value="PROKAR_LIPOPROTEIN"/>
    <property type="match status" value="1"/>
</dbReference>
<dbReference type="RefSeq" id="WP_269127550.1">
    <property type="nucleotide sequence ID" value="NZ_JAPUBN010000021.1"/>
</dbReference>
<keyword evidence="1" id="KW-0175">Coiled coil</keyword>
<dbReference type="Proteomes" id="UP001149719">
    <property type="component" value="Unassembled WGS sequence"/>
</dbReference>
<organism evidence="3 4">
    <name type="scientific">Marinomonas phaeophyticola</name>
    <dbReference type="NCBI Taxonomy" id="3004091"/>
    <lineage>
        <taxon>Bacteria</taxon>
        <taxon>Pseudomonadati</taxon>
        <taxon>Pseudomonadota</taxon>
        <taxon>Gammaproteobacteria</taxon>
        <taxon>Oceanospirillales</taxon>
        <taxon>Oceanospirillaceae</taxon>
        <taxon>Marinomonas</taxon>
    </lineage>
</organism>
<feature type="signal peptide" evidence="2">
    <location>
        <begin position="1"/>
        <end position="19"/>
    </location>
</feature>
<protein>
    <submittedName>
        <fullName evidence="3">SH3 domain-containing protein</fullName>
    </submittedName>
</protein>
<reference evidence="3" key="1">
    <citation type="submission" date="2022-12" db="EMBL/GenBank/DDBJ databases">
        <title>Marinomonas 15G1-11 sp. nov, isolated from marine algae.</title>
        <authorList>
            <person name="Butt M."/>
            <person name="Choi D.G."/>
            <person name="Kim J.M."/>
            <person name="Lee J.K."/>
            <person name="Baek J.H."/>
            <person name="Jeon C.O."/>
        </authorList>
    </citation>
    <scope>NUCLEOTIDE SEQUENCE</scope>
    <source>
        <strain evidence="3">15G1-11</strain>
    </source>
</reference>
<gene>
    <name evidence="3" type="ORF">O1D97_17915</name>
</gene>
<evidence type="ECO:0000256" key="1">
    <source>
        <dbReference type="SAM" id="Coils"/>
    </source>
</evidence>
<keyword evidence="4" id="KW-1185">Reference proteome</keyword>
<keyword evidence="2" id="KW-0732">Signal</keyword>
<comment type="caution">
    <text evidence="3">The sequence shown here is derived from an EMBL/GenBank/DDBJ whole genome shotgun (WGS) entry which is preliminary data.</text>
</comment>
<evidence type="ECO:0000313" key="4">
    <source>
        <dbReference type="Proteomes" id="UP001149719"/>
    </source>
</evidence>
<evidence type="ECO:0000313" key="3">
    <source>
        <dbReference type="EMBL" id="MCZ2723434.1"/>
    </source>
</evidence>
<feature type="chain" id="PRO_5047215971" evidence="2">
    <location>
        <begin position="20"/>
        <end position="156"/>
    </location>
</feature>
<dbReference type="Gene3D" id="2.30.30.40">
    <property type="entry name" value="SH3 Domains"/>
    <property type="match status" value="1"/>
</dbReference>
<proteinExistence type="predicted"/>
<sequence>MLYKMGAMLVALIITGCAAPTQSDVLNSSKTAEVESALNALTNRVKNLEEKLALYEQKNNQNSVQLQKSYPVGSKALNVKGRSYGGIVRSGPGKKYVKILSLREGDRVTLVERSDVILHGYPWFKIITTEGVEGYQWGGLICSYGEESIGVYMFCL</sequence>
<feature type="coiled-coil region" evidence="1">
    <location>
        <begin position="31"/>
        <end position="65"/>
    </location>
</feature>